<dbReference type="RefSeq" id="WP_183411550.1">
    <property type="nucleotide sequence ID" value="NZ_JACHWY010000003.1"/>
</dbReference>
<keyword evidence="3" id="KW-1185">Reference proteome</keyword>
<feature type="domain" description="HTH marR-type" evidence="1">
    <location>
        <begin position="4"/>
        <end position="136"/>
    </location>
</feature>
<dbReference type="PANTHER" id="PTHR33164:SF89">
    <property type="entry name" value="MARR FAMILY REGULATORY PROTEIN"/>
    <property type="match status" value="1"/>
</dbReference>
<keyword evidence="2" id="KW-0238">DNA-binding</keyword>
<name>A0A7W4W7B6_9GAMM</name>
<dbReference type="AlphaFoldDB" id="A0A7W4W7B6"/>
<dbReference type="SMART" id="SM00347">
    <property type="entry name" value="HTH_MARR"/>
    <property type="match status" value="1"/>
</dbReference>
<accession>A0A7W4W7B6</accession>
<dbReference type="GO" id="GO:0006950">
    <property type="term" value="P:response to stress"/>
    <property type="evidence" value="ECO:0007669"/>
    <property type="project" value="TreeGrafter"/>
</dbReference>
<dbReference type="PROSITE" id="PS50995">
    <property type="entry name" value="HTH_MARR_2"/>
    <property type="match status" value="1"/>
</dbReference>
<reference evidence="2 3" key="1">
    <citation type="submission" date="2020-08" db="EMBL/GenBank/DDBJ databases">
        <title>Genomic Encyclopedia of Type Strains, Phase III (KMG-III): the genomes of soil and plant-associated and newly described type strains.</title>
        <authorList>
            <person name="Whitman W."/>
        </authorList>
    </citation>
    <scope>NUCLEOTIDE SEQUENCE [LARGE SCALE GENOMIC DNA]</scope>
    <source>
        <strain evidence="2 3">CECT 8654</strain>
    </source>
</reference>
<dbReference type="InterPro" id="IPR036388">
    <property type="entry name" value="WH-like_DNA-bd_sf"/>
</dbReference>
<evidence type="ECO:0000313" key="2">
    <source>
        <dbReference type="EMBL" id="MBB3048787.1"/>
    </source>
</evidence>
<organism evidence="2 3">
    <name type="scientific">Litorivivens lipolytica</name>
    <dbReference type="NCBI Taxonomy" id="1524264"/>
    <lineage>
        <taxon>Bacteria</taxon>
        <taxon>Pseudomonadati</taxon>
        <taxon>Pseudomonadota</taxon>
        <taxon>Gammaproteobacteria</taxon>
        <taxon>Litorivivens</taxon>
    </lineage>
</organism>
<dbReference type="PANTHER" id="PTHR33164">
    <property type="entry name" value="TRANSCRIPTIONAL REGULATOR, MARR FAMILY"/>
    <property type="match status" value="1"/>
</dbReference>
<evidence type="ECO:0000313" key="3">
    <source>
        <dbReference type="Proteomes" id="UP000537130"/>
    </source>
</evidence>
<proteinExistence type="predicted"/>
<comment type="caution">
    <text evidence="2">The sequence shown here is derived from an EMBL/GenBank/DDBJ whole genome shotgun (WGS) entry which is preliminary data.</text>
</comment>
<sequence>MDHIQDVLVALRRVIRATDLQSKHLVKTASLTAPQLMVMQTLRDRGAIPVGALADEVSLSQATVTSIIDRLEKKQYVGRERSKQDKRKVLAFITDEGLDKLKTAPTLLQESFVRQFSYLQEWEQTMIISALQRVAQMMDAQHIDASPFLDVGALDRQTEQRTPLPYDDK</sequence>
<dbReference type="GO" id="GO:0003677">
    <property type="term" value="F:DNA binding"/>
    <property type="evidence" value="ECO:0007669"/>
    <property type="project" value="UniProtKB-KW"/>
</dbReference>
<dbReference type="SUPFAM" id="SSF46785">
    <property type="entry name" value="Winged helix' DNA-binding domain"/>
    <property type="match status" value="1"/>
</dbReference>
<dbReference type="Pfam" id="PF01047">
    <property type="entry name" value="MarR"/>
    <property type="match status" value="1"/>
</dbReference>
<evidence type="ECO:0000259" key="1">
    <source>
        <dbReference type="PROSITE" id="PS50995"/>
    </source>
</evidence>
<dbReference type="InterPro" id="IPR000835">
    <property type="entry name" value="HTH_MarR-typ"/>
</dbReference>
<protein>
    <submittedName>
        <fullName evidence="2">DNA-binding MarR family transcriptional regulator</fullName>
    </submittedName>
</protein>
<dbReference type="InterPro" id="IPR036390">
    <property type="entry name" value="WH_DNA-bd_sf"/>
</dbReference>
<dbReference type="InterPro" id="IPR039422">
    <property type="entry name" value="MarR/SlyA-like"/>
</dbReference>
<gene>
    <name evidence="2" type="ORF">FHR99_003061</name>
</gene>
<dbReference type="Proteomes" id="UP000537130">
    <property type="component" value="Unassembled WGS sequence"/>
</dbReference>
<dbReference type="EMBL" id="JACHWY010000003">
    <property type="protein sequence ID" value="MBB3048787.1"/>
    <property type="molecule type" value="Genomic_DNA"/>
</dbReference>
<dbReference type="GO" id="GO:0003700">
    <property type="term" value="F:DNA-binding transcription factor activity"/>
    <property type="evidence" value="ECO:0007669"/>
    <property type="project" value="InterPro"/>
</dbReference>
<dbReference type="Gene3D" id="1.10.10.10">
    <property type="entry name" value="Winged helix-like DNA-binding domain superfamily/Winged helix DNA-binding domain"/>
    <property type="match status" value="1"/>
</dbReference>